<evidence type="ECO:0000259" key="1">
    <source>
        <dbReference type="Pfam" id="PF13612"/>
    </source>
</evidence>
<dbReference type="EMBL" id="NBYY01000009">
    <property type="protein sequence ID" value="PCS23865.1"/>
    <property type="molecule type" value="Genomic_DNA"/>
</dbReference>
<feature type="domain" description="Transposase DDE" evidence="1">
    <location>
        <begin position="2"/>
        <end position="67"/>
    </location>
</feature>
<dbReference type="Proteomes" id="UP000219020">
    <property type="component" value="Unassembled WGS sequence"/>
</dbReference>
<protein>
    <recommendedName>
        <fullName evidence="1">Transposase DDE domain-containing protein</fullName>
    </recommendedName>
</protein>
<name>A0A2A5T6Q8_9GAMM</name>
<dbReference type="AlphaFoldDB" id="A0A2A5T6Q8"/>
<comment type="caution">
    <text evidence="2">The sequence shown here is derived from an EMBL/GenBank/DDBJ whole genome shotgun (WGS) entry which is preliminary data.</text>
</comment>
<evidence type="ECO:0000313" key="3">
    <source>
        <dbReference type="Proteomes" id="UP000219020"/>
    </source>
</evidence>
<reference evidence="3" key="1">
    <citation type="submission" date="2017-04" db="EMBL/GenBank/DDBJ databases">
        <title>Genome evolution of the luminous symbionts of deep sea anglerfish.</title>
        <authorList>
            <person name="Hendry T.A."/>
        </authorList>
    </citation>
    <scope>NUCLEOTIDE SEQUENCE [LARGE SCALE GENOMIC DNA]</scope>
</reference>
<evidence type="ECO:0000313" key="2">
    <source>
        <dbReference type="EMBL" id="PCS23865.1"/>
    </source>
</evidence>
<accession>A0A2A5T6Q8</accession>
<dbReference type="InterPro" id="IPR025668">
    <property type="entry name" value="Tnp_DDE_dom"/>
</dbReference>
<keyword evidence="3" id="KW-1185">Reference proteome</keyword>
<organism evidence="2 3">
    <name type="scientific">Candidatus Enterovibrio escicola</name>
    <dbReference type="NCBI Taxonomy" id="1927127"/>
    <lineage>
        <taxon>Bacteria</taxon>
        <taxon>Pseudomonadati</taxon>
        <taxon>Pseudomonadota</taxon>
        <taxon>Gammaproteobacteria</taxon>
        <taxon>Vibrionales</taxon>
        <taxon>Vibrionaceae</taxon>
        <taxon>Enterovibrio</taxon>
    </lineage>
</organism>
<gene>
    <name evidence="2" type="ORF">BTN49_0836</name>
</gene>
<dbReference type="Pfam" id="PF13612">
    <property type="entry name" value="DDE_Tnp_1_3"/>
    <property type="match status" value="1"/>
</dbReference>
<proteinExistence type="predicted"/>
<sequence>MGWFYGDKSYISSPLVRKLTYKRVTLITGMKKNMKPKVPKVMKLWDRLMLRKRFIIETDFDQLKNIS</sequence>